<sequence length="153" mass="16183">MGYPECPSLTNTSSTPALASIKAFDPVFSFATSSTSVLETPKLSELPAYAVKFVEPVNAKDLSVTSQTSAGNFNSQTGAVSNLSMNETSVADLEDTEEAHNSHSSESLSSSINTVDDVEFLATSYPNIYAAALDRATDTLTSKLFAFVVQPLL</sequence>
<dbReference type="Proteomes" id="UP000799754">
    <property type="component" value="Unassembled WGS sequence"/>
</dbReference>
<evidence type="ECO:0000313" key="2">
    <source>
        <dbReference type="Proteomes" id="UP000799754"/>
    </source>
</evidence>
<reference evidence="1" key="1">
    <citation type="journal article" date="2020" name="Stud. Mycol.">
        <title>101 Dothideomycetes genomes: a test case for predicting lifestyles and emergence of pathogens.</title>
        <authorList>
            <person name="Haridas S."/>
            <person name="Albert R."/>
            <person name="Binder M."/>
            <person name="Bloem J."/>
            <person name="Labutti K."/>
            <person name="Salamov A."/>
            <person name="Andreopoulos B."/>
            <person name="Baker S."/>
            <person name="Barry K."/>
            <person name="Bills G."/>
            <person name="Bluhm B."/>
            <person name="Cannon C."/>
            <person name="Castanera R."/>
            <person name="Culley D."/>
            <person name="Daum C."/>
            <person name="Ezra D."/>
            <person name="Gonzalez J."/>
            <person name="Henrissat B."/>
            <person name="Kuo A."/>
            <person name="Liang C."/>
            <person name="Lipzen A."/>
            <person name="Lutzoni F."/>
            <person name="Magnuson J."/>
            <person name="Mondo S."/>
            <person name="Nolan M."/>
            <person name="Ohm R."/>
            <person name="Pangilinan J."/>
            <person name="Park H.-J."/>
            <person name="Ramirez L."/>
            <person name="Alfaro M."/>
            <person name="Sun H."/>
            <person name="Tritt A."/>
            <person name="Yoshinaga Y."/>
            <person name="Zwiers L.-H."/>
            <person name="Turgeon B."/>
            <person name="Goodwin S."/>
            <person name="Spatafora J."/>
            <person name="Crous P."/>
            <person name="Grigoriev I."/>
        </authorList>
    </citation>
    <scope>NUCLEOTIDE SEQUENCE</scope>
    <source>
        <strain evidence="1">CBS 525.71</strain>
    </source>
</reference>
<dbReference type="EMBL" id="MU006744">
    <property type="protein sequence ID" value="KAF2622439.1"/>
    <property type="molecule type" value="Genomic_DNA"/>
</dbReference>
<comment type="caution">
    <text evidence="1">The sequence shown here is derived from an EMBL/GenBank/DDBJ whole genome shotgun (WGS) entry which is preliminary data.</text>
</comment>
<keyword evidence="2" id="KW-1185">Reference proteome</keyword>
<evidence type="ECO:0000313" key="1">
    <source>
        <dbReference type="EMBL" id="KAF2622439.1"/>
    </source>
</evidence>
<accession>A0ACB6RMQ1</accession>
<name>A0ACB6RMQ1_9PLEO</name>
<proteinExistence type="predicted"/>
<protein>
    <submittedName>
        <fullName evidence="1">Uncharacterized protein</fullName>
    </submittedName>
</protein>
<organism evidence="1 2">
    <name type="scientific">Macroventuria anomochaeta</name>
    <dbReference type="NCBI Taxonomy" id="301207"/>
    <lineage>
        <taxon>Eukaryota</taxon>
        <taxon>Fungi</taxon>
        <taxon>Dikarya</taxon>
        <taxon>Ascomycota</taxon>
        <taxon>Pezizomycotina</taxon>
        <taxon>Dothideomycetes</taxon>
        <taxon>Pleosporomycetidae</taxon>
        <taxon>Pleosporales</taxon>
        <taxon>Pleosporineae</taxon>
        <taxon>Didymellaceae</taxon>
        <taxon>Macroventuria</taxon>
    </lineage>
</organism>
<gene>
    <name evidence="1" type="ORF">BU25DRAFT_425616</name>
</gene>